<comment type="similarity">
    <text evidence="3">Belongs to the RTT106 family.</text>
</comment>
<accession>A0A1E3P9S2</accession>
<dbReference type="GeneID" id="30198627"/>
<feature type="compositionally biased region" description="Acidic residues" evidence="12">
    <location>
        <begin position="346"/>
        <end position="388"/>
    </location>
</feature>
<dbReference type="GO" id="GO:0006368">
    <property type="term" value="P:transcription elongation by RNA polymerase II"/>
    <property type="evidence" value="ECO:0007669"/>
    <property type="project" value="EnsemblFungi"/>
</dbReference>
<evidence type="ECO:0000256" key="1">
    <source>
        <dbReference type="ARBA" id="ARBA00004123"/>
    </source>
</evidence>
<keyword evidence="7" id="KW-0805">Transcription regulation</keyword>
<dbReference type="InterPro" id="IPR044891">
    <property type="entry name" value="Rtt106_N_sf"/>
</dbReference>
<evidence type="ECO:0000259" key="13">
    <source>
        <dbReference type="SMART" id="SM01287"/>
    </source>
</evidence>
<gene>
    <name evidence="14" type="ORF">WICANDRAFT_27507</name>
</gene>
<dbReference type="Proteomes" id="UP000094112">
    <property type="component" value="Unassembled WGS sequence"/>
</dbReference>
<name>A0A1E3P9S2_WICAA</name>
<keyword evidence="8" id="KW-0238">DNA-binding</keyword>
<keyword evidence="11" id="KW-0539">Nucleus</keyword>
<dbReference type="Gene3D" id="6.10.10.70">
    <property type="entry name" value="RTT106-like"/>
    <property type="match status" value="1"/>
</dbReference>
<dbReference type="InterPro" id="IPR040993">
    <property type="entry name" value="Rtt106_N"/>
</dbReference>
<dbReference type="InterPro" id="IPR040770">
    <property type="entry name" value="Rtt106_PH"/>
</dbReference>
<dbReference type="GO" id="GO:0005634">
    <property type="term" value="C:nucleus"/>
    <property type="evidence" value="ECO:0007669"/>
    <property type="project" value="UniProtKB-SubCell"/>
</dbReference>
<dbReference type="GO" id="GO:0042802">
    <property type="term" value="F:identical protein binding"/>
    <property type="evidence" value="ECO:0007669"/>
    <property type="project" value="EnsemblFungi"/>
</dbReference>
<dbReference type="Gene3D" id="2.30.29.120">
    <property type="match status" value="1"/>
</dbReference>
<comment type="subcellular location">
    <subcellularLocation>
        <location evidence="2">Chromosome</location>
    </subcellularLocation>
    <subcellularLocation>
        <location evidence="1">Nucleus</location>
    </subcellularLocation>
</comment>
<evidence type="ECO:0000256" key="8">
    <source>
        <dbReference type="ARBA" id="ARBA00023125"/>
    </source>
</evidence>
<evidence type="ECO:0000256" key="7">
    <source>
        <dbReference type="ARBA" id="ARBA00023015"/>
    </source>
</evidence>
<evidence type="ECO:0000313" key="14">
    <source>
        <dbReference type="EMBL" id="ODQ61954.1"/>
    </source>
</evidence>
<evidence type="ECO:0000256" key="3">
    <source>
        <dbReference type="ARBA" id="ARBA00006159"/>
    </source>
</evidence>
<keyword evidence="9" id="KW-0804">Transcription</keyword>
<dbReference type="Pfam" id="PF18215">
    <property type="entry name" value="Rtt106_N"/>
    <property type="match status" value="1"/>
</dbReference>
<dbReference type="GO" id="GO:0042393">
    <property type="term" value="F:histone binding"/>
    <property type="evidence" value="ECO:0007669"/>
    <property type="project" value="EnsemblFungi"/>
</dbReference>
<evidence type="ECO:0000256" key="10">
    <source>
        <dbReference type="ARBA" id="ARBA00023186"/>
    </source>
</evidence>
<dbReference type="Gene3D" id="2.30.29.30">
    <property type="entry name" value="Pleckstrin-homology domain (PH domain)/Phosphotyrosine-binding domain (PTB)"/>
    <property type="match status" value="1"/>
</dbReference>
<protein>
    <recommendedName>
        <fullName evidence="4">Histone chaperone RTT106</fullName>
    </recommendedName>
    <alternativeName>
        <fullName evidence="5">Histone chaperone rtt106</fullName>
    </alternativeName>
</protein>
<reference evidence="14 15" key="1">
    <citation type="journal article" date="2016" name="Proc. Natl. Acad. Sci. U.S.A.">
        <title>Comparative genomics of biotechnologically important yeasts.</title>
        <authorList>
            <person name="Riley R."/>
            <person name="Haridas S."/>
            <person name="Wolfe K.H."/>
            <person name="Lopes M.R."/>
            <person name="Hittinger C.T."/>
            <person name="Goeker M."/>
            <person name="Salamov A.A."/>
            <person name="Wisecaver J.H."/>
            <person name="Long T.M."/>
            <person name="Calvey C.H."/>
            <person name="Aerts A.L."/>
            <person name="Barry K.W."/>
            <person name="Choi C."/>
            <person name="Clum A."/>
            <person name="Coughlan A.Y."/>
            <person name="Deshpande S."/>
            <person name="Douglass A.P."/>
            <person name="Hanson S.J."/>
            <person name="Klenk H.-P."/>
            <person name="LaButti K.M."/>
            <person name="Lapidus A."/>
            <person name="Lindquist E.A."/>
            <person name="Lipzen A.M."/>
            <person name="Meier-Kolthoff J.P."/>
            <person name="Ohm R.A."/>
            <person name="Otillar R.P."/>
            <person name="Pangilinan J.L."/>
            <person name="Peng Y."/>
            <person name="Rokas A."/>
            <person name="Rosa C.A."/>
            <person name="Scheuner C."/>
            <person name="Sibirny A.A."/>
            <person name="Slot J.C."/>
            <person name="Stielow J.B."/>
            <person name="Sun H."/>
            <person name="Kurtzman C.P."/>
            <person name="Blackwell M."/>
            <person name="Grigoriev I.V."/>
            <person name="Jeffries T.W."/>
        </authorList>
    </citation>
    <scope>NUCLEOTIDE SEQUENCE [LARGE SCALE GENOMIC DNA]</scope>
    <source>
        <strain evidence="15">ATCC 58044 / CBS 1984 / NCYC 433 / NRRL Y-366-8</strain>
    </source>
</reference>
<feature type="region of interest" description="Disordered" evidence="12">
    <location>
        <begin position="300"/>
        <end position="388"/>
    </location>
</feature>
<keyword evidence="10" id="KW-0143">Chaperone</keyword>
<dbReference type="GO" id="GO:0031507">
    <property type="term" value="P:heterochromatin formation"/>
    <property type="evidence" value="ECO:0007669"/>
    <property type="project" value="EnsemblFungi"/>
</dbReference>
<sequence length="388" mass="43888">MSFVDELPATLKAKIINISGTNPEALEVFEELYNHLSSDSSSKKRKIADVDDRDYYEIDSIDPATIIFQLRELSFQSPLRKKLNLTFSISPVTQKPILSVAKSNGDKPDLVIDELTKDNITFSTFLPAPEKKNLLYFVVFYQRNLGAAFQNEPIVLTMNKEQVNKQLVGEKLIKEGEDFKLYIQRQAAVSGFKVSETFQGNFNSFFVQAHRGTKEGILYFLPNHILFGFKKPILLFRSQDIDSISYSSITRVTFNVTLVLKDGDKFEFSMIDQSDFANIDDYIKNRQVLDNSMSEALKAKPLTKNQESGALAEAEQQLPEGYEEEGGEVDDDDDEENDANFQVGVEVDDTSDVSDDEQSGSGEEEEDDDEDEDEEDEDQEVDLNSDDD</sequence>
<dbReference type="GO" id="GO:0006335">
    <property type="term" value="P:DNA replication-dependent chromatin assembly"/>
    <property type="evidence" value="ECO:0007669"/>
    <property type="project" value="EnsemblFungi"/>
</dbReference>
<dbReference type="PANTHER" id="PTHR45849">
    <property type="entry name" value="FACT COMPLEX SUBUNIT SSRP1"/>
    <property type="match status" value="1"/>
</dbReference>
<dbReference type="GO" id="GO:0003690">
    <property type="term" value="F:double-stranded DNA binding"/>
    <property type="evidence" value="ECO:0007669"/>
    <property type="project" value="EnsemblFungi"/>
</dbReference>
<dbReference type="GO" id="GO:0031491">
    <property type="term" value="F:nucleosome binding"/>
    <property type="evidence" value="ECO:0007669"/>
    <property type="project" value="TreeGrafter"/>
</dbReference>
<evidence type="ECO:0000256" key="5">
    <source>
        <dbReference type="ARBA" id="ARBA00018462"/>
    </source>
</evidence>
<feature type="compositionally biased region" description="Acidic residues" evidence="12">
    <location>
        <begin position="321"/>
        <end position="338"/>
    </location>
</feature>
<dbReference type="OrthoDB" id="75754at2759"/>
<dbReference type="SMART" id="SM01287">
    <property type="entry name" value="Rtt106"/>
    <property type="match status" value="1"/>
</dbReference>
<keyword evidence="15" id="KW-1185">Reference proteome</keyword>
<dbReference type="InterPro" id="IPR011993">
    <property type="entry name" value="PH-like_dom_sf"/>
</dbReference>
<dbReference type="GO" id="GO:0005694">
    <property type="term" value="C:chromosome"/>
    <property type="evidence" value="ECO:0007669"/>
    <property type="project" value="UniProtKB-SubCell"/>
</dbReference>
<evidence type="ECO:0000256" key="12">
    <source>
        <dbReference type="SAM" id="MobiDB-lite"/>
    </source>
</evidence>
<evidence type="ECO:0000313" key="15">
    <source>
        <dbReference type="Proteomes" id="UP000094112"/>
    </source>
</evidence>
<organism evidence="14 15">
    <name type="scientific">Wickerhamomyces anomalus (strain ATCC 58044 / CBS 1984 / NCYC 433 / NRRL Y-366-8)</name>
    <name type="common">Yeast</name>
    <name type="synonym">Hansenula anomala</name>
    <dbReference type="NCBI Taxonomy" id="683960"/>
    <lineage>
        <taxon>Eukaryota</taxon>
        <taxon>Fungi</taxon>
        <taxon>Dikarya</taxon>
        <taxon>Ascomycota</taxon>
        <taxon>Saccharomycotina</taxon>
        <taxon>Saccharomycetes</taxon>
        <taxon>Phaffomycetales</taxon>
        <taxon>Wickerhamomycetaceae</taxon>
        <taxon>Wickerhamomyces</taxon>
    </lineage>
</organism>
<evidence type="ECO:0000256" key="2">
    <source>
        <dbReference type="ARBA" id="ARBA00004286"/>
    </source>
</evidence>
<dbReference type="EMBL" id="KV454208">
    <property type="protein sequence ID" value="ODQ61954.1"/>
    <property type="molecule type" value="Genomic_DNA"/>
</dbReference>
<dbReference type="AlphaFoldDB" id="A0A1E3P9S2"/>
<dbReference type="STRING" id="683960.A0A1E3P9S2"/>
<dbReference type="Pfam" id="PF18469">
    <property type="entry name" value="PH_18"/>
    <property type="match status" value="1"/>
</dbReference>
<dbReference type="SUPFAM" id="SSF50729">
    <property type="entry name" value="PH domain-like"/>
    <property type="match status" value="1"/>
</dbReference>
<dbReference type="GO" id="GO:0000122">
    <property type="term" value="P:negative regulation of transcription by RNA polymerase II"/>
    <property type="evidence" value="ECO:0007669"/>
    <property type="project" value="EnsemblFungi"/>
</dbReference>
<keyword evidence="6" id="KW-0158">Chromosome</keyword>
<feature type="domain" description="Histone chaperone RTT106/FACT complex subunit SPT16-like middle" evidence="13">
    <location>
        <begin position="204"/>
        <end position="293"/>
    </location>
</feature>
<dbReference type="InterPro" id="IPR050454">
    <property type="entry name" value="RTT106/SSRP1_HistChap/FACT"/>
</dbReference>
<dbReference type="RefSeq" id="XP_019041161.1">
    <property type="nucleotide sequence ID" value="XM_019181381.1"/>
</dbReference>
<evidence type="ECO:0000256" key="9">
    <source>
        <dbReference type="ARBA" id="ARBA00023163"/>
    </source>
</evidence>
<evidence type="ECO:0000256" key="4">
    <source>
        <dbReference type="ARBA" id="ARBA00017355"/>
    </source>
</evidence>
<evidence type="ECO:0000256" key="11">
    <source>
        <dbReference type="ARBA" id="ARBA00023242"/>
    </source>
</evidence>
<dbReference type="Pfam" id="PF08512">
    <property type="entry name" value="Rttp106-like_middle"/>
    <property type="match status" value="1"/>
</dbReference>
<dbReference type="InterPro" id="IPR013719">
    <property type="entry name" value="RTT106/SPT16-like_middle_dom"/>
</dbReference>
<evidence type="ECO:0000256" key="6">
    <source>
        <dbReference type="ARBA" id="ARBA00022454"/>
    </source>
</evidence>
<dbReference type="PANTHER" id="PTHR45849:SF3">
    <property type="entry name" value="HISTONE CHAPERONE RTT106"/>
    <property type="match status" value="1"/>
</dbReference>
<proteinExistence type="inferred from homology"/>